<dbReference type="Gene3D" id="3.90.550.10">
    <property type="entry name" value="Spore Coat Polysaccharide Biosynthesis Protein SpsA, Chain A"/>
    <property type="match status" value="1"/>
</dbReference>
<proteinExistence type="predicted"/>
<protein>
    <submittedName>
        <fullName evidence="3">Glycosyltransferase</fullName>
        <ecNumber evidence="3">2.4.-.-</ecNumber>
    </submittedName>
</protein>
<dbReference type="Pfam" id="PF00535">
    <property type="entry name" value="Glycos_transf_2"/>
    <property type="match status" value="1"/>
</dbReference>
<comment type="caution">
    <text evidence="3">The sequence shown here is derived from an EMBL/GenBank/DDBJ whole genome shotgun (WGS) entry which is preliminary data.</text>
</comment>
<dbReference type="InterPro" id="IPR029044">
    <property type="entry name" value="Nucleotide-diphossugar_trans"/>
</dbReference>
<evidence type="ECO:0000313" key="3">
    <source>
        <dbReference type="EMBL" id="MFC4671029.1"/>
    </source>
</evidence>
<keyword evidence="3" id="KW-0328">Glycosyltransferase</keyword>
<evidence type="ECO:0000313" key="4">
    <source>
        <dbReference type="Proteomes" id="UP001595973"/>
    </source>
</evidence>
<dbReference type="Proteomes" id="UP001595973">
    <property type="component" value="Unassembled WGS sequence"/>
</dbReference>
<dbReference type="EC" id="2.4.-.-" evidence="3"/>
<dbReference type="SUPFAM" id="SSF53448">
    <property type="entry name" value="Nucleotide-diphospho-sugar transferases"/>
    <property type="match status" value="1"/>
</dbReference>
<keyword evidence="4" id="KW-1185">Reference proteome</keyword>
<dbReference type="EMBL" id="JBHSGI010000032">
    <property type="protein sequence ID" value="MFC4671029.1"/>
    <property type="molecule type" value="Genomic_DNA"/>
</dbReference>
<feature type="domain" description="Glycosyltransferase 2-like" evidence="2">
    <location>
        <begin position="11"/>
        <end position="146"/>
    </location>
</feature>
<dbReference type="PANTHER" id="PTHR43179:SF7">
    <property type="entry name" value="RHAMNOSYLTRANSFERASE WBBL"/>
    <property type="match status" value="1"/>
</dbReference>
<reference evidence="4" key="1">
    <citation type="journal article" date="2019" name="Int. J. Syst. Evol. Microbiol.">
        <title>The Global Catalogue of Microorganisms (GCM) 10K type strain sequencing project: providing services to taxonomists for standard genome sequencing and annotation.</title>
        <authorList>
            <consortium name="The Broad Institute Genomics Platform"/>
            <consortium name="The Broad Institute Genome Sequencing Center for Infectious Disease"/>
            <person name="Wu L."/>
            <person name="Ma J."/>
        </authorList>
    </citation>
    <scope>NUCLEOTIDE SEQUENCE [LARGE SCALE GENOMIC DNA]</scope>
    <source>
        <strain evidence="4">CGMCC 4.7283</strain>
    </source>
</reference>
<dbReference type="InterPro" id="IPR001173">
    <property type="entry name" value="Glyco_trans_2-like"/>
</dbReference>
<evidence type="ECO:0000256" key="1">
    <source>
        <dbReference type="SAM" id="MobiDB-lite"/>
    </source>
</evidence>
<gene>
    <name evidence="3" type="ORF">ACFO5X_20945</name>
</gene>
<dbReference type="PANTHER" id="PTHR43179">
    <property type="entry name" value="RHAMNOSYLTRANSFERASE WBBL"/>
    <property type="match status" value="1"/>
</dbReference>
<feature type="region of interest" description="Disordered" evidence="1">
    <location>
        <begin position="326"/>
        <end position="347"/>
    </location>
</feature>
<name>A0ABV9KLT2_9RHOB</name>
<dbReference type="RefSeq" id="WP_380720877.1">
    <property type="nucleotide sequence ID" value="NZ_JBHSGI010000032.1"/>
</dbReference>
<evidence type="ECO:0000259" key="2">
    <source>
        <dbReference type="Pfam" id="PF00535"/>
    </source>
</evidence>
<accession>A0ABV9KLT2</accession>
<sequence length="347" mass="37352">MTQSHEARLAVIIVNYGTSALVLKALPALLRDLDGLGLSAVFIVDNASPGEDGAALAEGLRAFPEAAGAAPQVRFLPSAVNGGFAAGNNVAFAEIRRLGLRPEAVLLLNPDAEVRPGALAEMLRVLESDPAIGFVGPRVENPDGSSWVGAFNFPSMGGEVFGALGLDVLARHFRSTIPDSDRPVCADWITGTAMMIRGQAFAELGDMDDGYFLYYEEVDYMLQGARLGWQSWHAPQARVHHIAGAATGVVDKTVARGRMPAYWFQAWARYFAKNHGPAHARTTALLRILATLLGDLQRSLRGRQVPRPQRFLRDFAAATLFSRLSPPPVAPTARNPANRPVTPRPGK</sequence>
<dbReference type="GO" id="GO:0016757">
    <property type="term" value="F:glycosyltransferase activity"/>
    <property type="evidence" value="ECO:0007669"/>
    <property type="project" value="UniProtKB-KW"/>
</dbReference>
<organism evidence="3 4">
    <name type="scientific">Seohaeicola nanhaiensis</name>
    <dbReference type="NCBI Taxonomy" id="1387282"/>
    <lineage>
        <taxon>Bacteria</taxon>
        <taxon>Pseudomonadati</taxon>
        <taxon>Pseudomonadota</taxon>
        <taxon>Alphaproteobacteria</taxon>
        <taxon>Rhodobacterales</taxon>
        <taxon>Roseobacteraceae</taxon>
        <taxon>Seohaeicola</taxon>
    </lineage>
</organism>
<keyword evidence="3" id="KW-0808">Transferase</keyword>